<comment type="caution">
    <text evidence="2">The sequence shown here is derived from an EMBL/GenBank/DDBJ whole genome shotgun (WGS) entry which is preliminary data.</text>
</comment>
<evidence type="ECO:0000256" key="1">
    <source>
        <dbReference type="SAM" id="MobiDB-lite"/>
    </source>
</evidence>
<organism evidence="2 3">
    <name type="scientific">Neisseria bacilliformis ATCC BAA-1200</name>
    <dbReference type="NCBI Taxonomy" id="888742"/>
    <lineage>
        <taxon>Bacteria</taxon>
        <taxon>Pseudomonadati</taxon>
        <taxon>Pseudomonadota</taxon>
        <taxon>Betaproteobacteria</taxon>
        <taxon>Neisseriales</taxon>
        <taxon>Neisseriaceae</taxon>
        <taxon>Neisseria</taxon>
    </lineage>
</organism>
<accession>F2BD33</accession>
<dbReference type="HOGENOM" id="CLU_3219011_0_0_4"/>
<gene>
    <name evidence="2" type="ORF">HMPREF9123_1639</name>
</gene>
<keyword evidence="3" id="KW-1185">Reference proteome</keyword>
<name>F2BD33_9NEIS</name>
<dbReference type="EMBL" id="AFAY01000031">
    <property type="protein sequence ID" value="EGF10757.1"/>
    <property type="molecule type" value="Genomic_DNA"/>
</dbReference>
<feature type="region of interest" description="Disordered" evidence="1">
    <location>
        <begin position="25"/>
        <end position="44"/>
    </location>
</feature>
<sequence>MVLLLHIALRLSVESAKMRQNRAFSPHFAGHSKRPAPQGRVCCG</sequence>
<dbReference type="Proteomes" id="UP000004105">
    <property type="component" value="Unassembled WGS sequence"/>
</dbReference>
<dbReference type="AlphaFoldDB" id="F2BD33"/>
<evidence type="ECO:0000313" key="3">
    <source>
        <dbReference type="Proteomes" id="UP000004105"/>
    </source>
</evidence>
<protein>
    <submittedName>
        <fullName evidence="2">Uncharacterized protein</fullName>
    </submittedName>
</protein>
<evidence type="ECO:0000313" key="2">
    <source>
        <dbReference type="EMBL" id="EGF10757.1"/>
    </source>
</evidence>
<reference evidence="2 3" key="1">
    <citation type="submission" date="2011-02" db="EMBL/GenBank/DDBJ databases">
        <authorList>
            <person name="Muzny D."/>
            <person name="Qin X."/>
            <person name="Deng J."/>
            <person name="Jiang H."/>
            <person name="Liu Y."/>
            <person name="Qu J."/>
            <person name="Song X.-Z."/>
            <person name="Zhang L."/>
            <person name="Thornton R."/>
            <person name="Coyle M."/>
            <person name="Francisco L."/>
            <person name="Jackson L."/>
            <person name="Javaid M."/>
            <person name="Korchina V."/>
            <person name="Kovar C."/>
            <person name="Mata R."/>
            <person name="Mathew T."/>
            <person name="Ngo R."/>
            <person name="Nguyen L."/>
            <person name="Nguyen N."/>
            <person name="Okwuonu G."/>
            <person name="Ongeri F."/>
            <person name="Pham C."/>
            <person name="Simmons D."/>
            <person name="Wilczek-Boney K."/>
            <person name="Hale W."/>
            <person name="Jakkamsetti A."/>
            <person name="Pham P."/>
            <person name="Ruth R."/>
            <person name="San Lucas F."/>
            <person name="Warren J."/>
            <person name="Zhang J."/>
            <person name="Zhao Z."/>
            <person name="Zhou C."/>
            <person name="Zhu D."/>
            <person name="Lee S."/>
            <person name="Bess C."/>
            <person name="Blankenburg K."/>
            <person name="Forbes L."/>
            <person name="Fu Q."/>
            <person name="Gubbala S."/>
            <person name="Hirani K."/>
            <person name="Jayaseelan J.C."/>
            <person name="Lara F."/>
            <person name="Munidasa M."/>
            <person name="Palculict T."/>
            <person name="Patil S."/>
            <person name="Pu L.-L."/>
            <person name="Saada N."/>
            <person name="Tang L."/>
            <person name="Weissenberger G."/>
            <person name="Zhu Y."/>
            <person name="Hemphill L."/>
            <person name="Shang Y."/>
            <person name="Youmans B."/>
            <person name="Ayvaz T."/>
            <person name="Ross M."/>
            <person name="Santibanez J."/>
            <person name="Aqrawi P."/>
            <person name="Gross S."/>
            <person name="Joshi V."/>
            <person name="Fowler G."/>
            <person name="Nazareth L."/>
            <person name="Reid J."/>
            <person name="Worley K."/>
            <person name="Petrosino J."/>
            <person name="Highlander S."/>
            <person name="Gibbs R."/>
        </authorList>
    </citation>
    <scope>NUCLEOTIDE SEQUENCE [LARGE SCALE GENOMIC DNA]</scope>
    <source>
        <strain evidence="2 3">ATCC BAA-1200</strain>
    </source>
</reference>
<proteinExistence type="predicted"/>